<name>A0A2H0YX67_9BACT</name>
<sequence length="238" mass="28390">MICTDGDIPGKIGQNIEGYVLRKIRKNNLWPILEKYNNYSEEDLFDMIEFIFDHVSFPLKKDAFFHEWNDCGWHYKNFDQIHGQLDYANELNQFLNDYKDGFELNSHSGEILYLLKPEFRPLLEAVVPTNDDENIQSKIKYVVEKFRKYGSTLNDRGEAVRSLADCLEFLRPDIKKVLDRKDESDLFNIVNNFGVRHHNLEQKTNYNKNIWLNWMFYYYLSTLHACLRLIRQKQKGGE</sequence>
<reference evidence="1 2" key="1">
    <citation type="submission" date="2017-09" db="EMBL/GenBank/DDBJ databases">
        <title>Depth-based differentiation of microbial function through sediment-hosted aquifers and enrichment of novel symbionts in the deep terrestrial subsurface.</title>
        <authorList>
            <person name="Probst A.J."/>
            <person name="Ladd B."/>
            <person name="Jarett J.K."/>
            <person name="Geller-Mcgrath D.E."/>
            <person name="Sieber C.M."/>
            <person name="Emerson J.B."/>
            <person name="Anantharaman K."/>
            <person name="Thomas B.C."/>
            <person name="Malmstrom R."/>
            <person name="Stieglmeier M."/>
            <person name="Klingl A."/>
            <person name="Woyke T."/>
            <person name="Ryan C.M."/>
            <person name="Banfield J.F."/>
        </authorList>
    </citation>
    <scope>NUCLEOTIDE SEQUENCE [LARGE SCALE GENOMIC DNA]</scope>
    <source>
        <strain evidence="1">CG08_land_8_20_14_0_20_40_16</strain>
    </source>
</reference>
<gene>
    <name evidence="1" type="ORF">COT24_00180</name>
</gene>
<evidence type="ECO:0000313" key="2">
    <source>
        <dbReference type="Proteomes" id="UP000231542"/>
    </source>
</evidence>
<evidence type="ECO:0000313" key="1">
    <source>
        <dbReference type="EMBL" id="PIS43080.1"/>
    </source>
</evidence>
<dbReference type="AlphaFoldDB" id="A0A2H0YX67"/>
<proteinExistence type="predicted"/>
<protein>
    <submittedName>
        <fullName evidence="1">Uncharacterized protein</fullName>
    </submittedName>
</protein>
<accession>A0A2H0YX67</accession>
<dbReference type="EMBL" id="PEXU01000003">
    <property type="protein sequence ID" value="PIS43080.1"/>
    <property type="molecule type" value="Genomic_DNA"/>
</dbReference>
<dbReference type="Proteomes" id="UP000231542">
    <property type="component" value="Unassembled WGS sequence"/>
</dbReference>
<comment type="caution">
    <text evidence="1">The sequence shown here is derived from an EMBL/GenBank/DDBJ whole genome shotgun (WGS) entry which is preliminary data.</text>
</comment>
<organism evidence="1 2">
    <name type="scientific">Candidatus Kerfeldbacteria bacterium CG08_land_8_20_14_0_20_40_16</name>
    <dbReference type="NCBI Taxonomy" id="2014244"/>
    <lineage>
        <taxon>Bacteria</taxon>
        <taxon>Candidatus Kerfeldiibacteriota</taxon>
    </lineage>
</organism>